<keyword evidence="4" id="KW-1185">Reference proteome</keyword>
<dbReference type="Proteomes" id="UP001444661">
    <property type="component" value="Unassembled WGS sequence"/>
</dbReference>
<dbReference type="Gene3D" id="3.40.50.720">
    <property type="entry name" value="NAD(P)-binding Rossmann-like Domain"/>
    <property type="match status" value="1"/>
</dbReference>
<dbReference type="Pfam" id="PF01408">
    <property type="entry name" value="GFO_IDH_MocA"/>
    <property type="match status" value="1"/>
</dbReference>
<feature type="domain" description="Gal80p-like C-terminal" evidence="2">
    <location>
        <begin position="142"/>
        <end position="298"/>
    </location>
</feature>
<organism evidence="3 4">
    <name type="scientific">Apiospora rasikravindrae</name>
    <dbReference type="NCBI Taxonomy" id="990691"/>
    <lineage>
        <taxon>Eukaryota</taxon>
        <taxon>Fungi</taxon>
        <taxon>Dikarya</taxon>
        <taxon>Ascomycota</taxon>
        <taxon>Pezizomycotina</taxon>
        <taxon>Sordariomycetes</taxon>
        <taxon>Xylariomycetidae</taxon>
        <taxon>Amphisphaeriales</taxon>
        <taxon>Apiosporaceae</taxon>
        <taxon>Apiospora</taxon>
    </lineage>
</organism>
<protein>
    <submittedName>
        <fullName evidence="3">NAD(P)-binding protein</fullName>
    </submittedName>
</protein>
<name>A0ABR1TXQ1_9PEZI</name>
<reference evidence="3 4" key="1">
    <citation type="submission" date="2023-01" db="EMBL/GenBank/DDBJ databases">
        <title>Analysis of 21 Apiospora genomes using comparative genomics revels a genus with tremendous synthesis potential of carbohydrate active enzymes and secondary metabolites.</title>
        <authorList>
            <person name="Sorensen T."/>
        </authorList>
    </citation>
    <scope>NUCLEOTIDE SEQUENCE [LARGE SCALE GENOMIC DNA]</scope>
    <source>
        <strain evidence="3 4">CBS 33761</strain>
    </source>
</reference>
<dbReference type="InterPro" id="IPR051317">
    <property type="entry name" value="Gfo/Idh/MocA_oxidoreduct"/>
</dbReference>
<evidence type="ECO:0000259" key="1">
    <source>
        <dbReference type="Pfam" id="PF01408"/>
    </source>
</evidence>
<dbReference type="InterPro" id="IPR055080">
    <property type="entry name" value="Gal80p-like_C"/>
</dbReference>
<dbReference type="Pfam" id="PF22685">
    <property type="entry name" value="Gal80p_C-like"/>
    <property type="match status" value="1"/>
</dbReference>
<sequence>MAPIRVALVGLSANAATGWAAKAHLPYLLSAEGRSKYTIVALCNTTVAAAERAIAHFGLDPATTQAYGDPAALAADPNVELVVVSTRVDQHYDAAMPSLKAGKDVFIEWPLAENAERAAELARVAAERGSRTVVGLQAWFAPSIAALREVLAGGERTRIGKVLSSEVRAAGGTLDRATLPPFLKYFADRDIGGNPFTIGLGHMFDFVQFVLGDLHNTQSRLQLMRPDVMIKDPASGEILDTVKSNVPDLVHVTGVLPESDHVSNGATLSIRYRRGQPFKGDPPMVWTINGEKGEVRFTAHGGPTVNVTSKENAPVVEVHNFETDDVEQIVYDHGPRLDIELPARNVGSVYEVFATRDESQYATFDHAVKRHSQLDKMLLDYDKSRS</sequence>
<dbReference type="SUPFAM" id="SSF55347">
    <property type="entry name" value="Glyceraldehyde-3-phosphate dehydrogenase-like, C-terminal domain"/>
    <property type="match status" value="1"/>
</dbReference>
<proteinExistence type="predicted"/>
<evidence type="ECO:0000313" key="3">
    <source>
        <dbReference type="EMBL" id="KAK8051421.1"/>
    </source>
</evidence>
<dbReference type="SUPFAM" id="SSF51735">
    <property type="entry name" value="NAD(P)-binding Rossmann-fold domains"/>
    <property type="match status" value="1"/>
</dbReference>
<dbReference type="InterPro" id="IPR036291">
    <property type="entry name" value="NAD(P)-bd_dom_sf"/>
</dbReference>
<dbReference type="EMBL" id="JAQQWK010000002">
    <property type="protein sequence ID" value="KAK8051421.1"/>
    <property type="molecule type" value="Genomic_DNA"/>
</dbReference>
<dbReference type="Gene3D" id="3.30.360.10">
    <property type="entry name" value="Dihydrodipicolinate Reductase, domain 2"/>
    <property type="match status" value="1"/>
</dbReference>
<comment type="caution">
    <text evidence="3">The sequence shown here is derived from an EMBL/GenBank/DDBJ whole genome shotgun (WGS) entry which is preliminary data.</text>
</comment>
<dbReference type="PANTHER" id="PTHR43708">
    <property type="entry name" value="CONSERVED EXPRESSED OXIDOREDUCTASE (EUROFUNG)"/>
    <property type="match status" value="1"/>
</dbReference>
<evidence type="ECO:0000313" key="4">
    <source>
        <dbReference type="Proteomes" id="UP001444661"/>
    </source>
</evidence>
<gene>
    <name evidence="3" type="ORF">PG993_002806</name>
</gene>
<dbReference type="InterPro" id="IPR000683">
    <property type="entry name" value="Gfo/Idh/MocA-like_OxRdtase_N"/>
</dbReference>
<feature type="domain" description="Gfo/Idh/MocA-like oxidoreductase N-terminal" evidence="1">
    <location>
        <begin position="5"/>
        <end position="135"/>
    </location>
</feature>
<evidence type="ECO:0000259" key="2">
    <source>
        <dbReference type="Pfam" id="PF22685"/>
    </source>
</evidence>
<dbReference type="PANTHER" id="PTHR43708:SF1">
    <property type="entry name" value="GALACTOSE_LACTOSE METABOLISM REGULATORY PROTEIN GAL80"/>
    <property type="match status" value="1"/>
</dbReference>
<accession>A0ABR1TXQ1</accession>